<evidence type="ECO:0000313" key="1">
    <source>
        <dbReference type="EMBL" id="CEM60777.1"/>
    </source>
</evidence>
<name>A0A0B7GTC3_TREPH</name>
<reference evidence="2" key="1">
    <citation type="submission" date="2015-01" db="EMBL/GenBank/DDBJ databases">
        <authorList>
            <person name="Manzoor Shahid"/>
            <person name="Zubair Saima"/>
        </authorList>
    </citation>
    <scope>NUCLEOTIDE SEQUENCE [LARGE SCALE GENOMIC DNA]</scope>
    <source>
        <strain evidence="2">V1</strain>
    </source>
</reference>
<dbReference type="AlphaFoldDB" id="A0A0B7GTC3"/>
<dbReference type="EMBL" id="CDNC01000003">
    <property type="protein sequence ID" value="CEM60777.1"/>
    <property type="molecule type" value="Genomic_DNA"/>
</dbReference>
<gene>
    <name evidence="1" type="ORF">TPHV1_110003</name>
</gene>
<proteinExistence type="predicted"/>
<dbReference type="Proteomes" id="UP000042527">
    <property type="component" value="Unassembled WGS sequence"/>
</dbReference>
<sequence length="38" mass="4325">MMFCLPYQNLAGKIRALHFAYGKFACRCAVSGSFYVFL</sequence>
<accession>A0A0B7GTC3</accession>
<keyword evidence="2" id="KW-1185">Reference proteome</keyword>
<protein>
    <submittedName>
        <fullName evidence="1">Uncharacterized protein</fullName>
    </submittedName>
</protein>
<organism evidence="1 2">
    <name type="scientific">Treponema phagedenis</name>
    <dbReference type="NCBI Taxonomy" id="162"/>
    <lineage>
        <taxon>Bacteria</taxon>
        <taxon>Pseudomonadati</taxon>
        <taxon>Spirochaetota</taxon>
        <taxon>Spirochaetia</taxon>
        <taxon>Spirochaetales</taxon>
        <taxon>Treponemataceae</taxon>
        <taxon>Treponema</taxon>
    </lineage>
</organism>
<evidence type="ECO:0000313" key="2">
    <source>
        <dbReference type="Proteomes" id="UP000042527"/>
    </source>
</evidence>